<dbReference type="AlphaFoldDB" id="A0AAW5MXA7"/>
<organism evidence="3 4">
    <name type="scientific">Phocaeicola barnesiae</name>
    <dbReference type="NCBI Taxonomy" id="376804"/>
    <lineage>
        <taxon>Bacteria</taxon>
        <taxon>Pseudomonadati</taxon>
        <taxon>Bacteroidota</taxon>
        <taxon>Bacteroidia</taxon>
        <taxon>Bacteroidales</taxon>
        <taxon>Bacteroidaceae</taxon>
        <taxon>Phocaeicola</taxon>
    </lineage>
</organism>
<evidence type="ECO:0000313" key="3">
    <source>
        <dbReference type="EMBL" id="MCR8872697.1"/>
    </source>
</evidence>
<protein>
    <submittedName>
        <fullName evidence="3">TraL conjugative transposon family protein</fullName>
    </submittedName>
</protein>
<proteinExistence type="predicted"/>
<keyword evidence="2" id="KW-0812">Transmembrane</keyword>
<comment type="caution">
    <text evidence="3">The sequence shown here is derived from an EMBL/GenBank/DDBJ whole genome shotgun (WGS) entry which is preliminary data.</text>
</comment>
<dbReference type="Proteomes" id="UP001204579">
    <property type="component" value="Unassembled WGS sequence"/>
</dbReference>
<dbReference type="Pfam" id="PF13150">
    <property type="entry name" value="TraL_transposon"/>
    <property type="match status" value="1"/>
</dbReference>
<evidence type="ECO:0000256" key="2">
    <source>
        <dbReference type="SAM" id="Phobius"/>
    </source>
</evidence>
<feature type="region of interest" description="Disordered" evidence="1">
    <location>
        <begin position="74"/>
        <end position="95"/>
    </location>
</feature>
<dbReference type="EMBL" id="JANRHJ010000001">
    <property type="protein sequence ID" value="MCR8872697.1"/>
    <property type="molecule type" value="Genomic_DNA"/>
</dbReference>
<keyword evidence="2" id="KW-1133">Transmembrane helix</keyword>
<dbReference type="RefSeq" id="WP_258335194.1">
    <property type="nucleotide sequence ID" value="NZ_JANRHJ010000001.1"/>
</dbReference>
<accession>A0AAW5MXA7</accession>
<keyword evidence="4" id="KW-1185">Reference proteome</keyword>
<keyword evidence="2" id="KW-0472">Membrane</keyword>
<dbReference type="InterPro" id="IPR025050">
    <property type="entry name" value="TraL_transposon"/>
</dbReference>
<evidence type="ECO:0000313" key="4">
    <source>
        <dbReference type="Proteomes" id="UP001204579"/>
    </source>
</evidence>
<gene>
    <name evidence="3" type="ORF">NW209_01465</name>
</gene>
<feature type="transmembrane region" description="Helical" evidence="2">
    <location>
        <begin position="32"/>
        <end position="55"/>
    </location>
</feature>
<name>A0AAW5MXA7_9BACT</name>
<sequence>MERKRNYIERAQDWADERLRRMCGRITPGKRLAVILVMFLLFGGLSVYITVSSIYHIGKRDGQRLQIEHIRQFPQHGGDSINPLNRPEYGRNTEE</sequence>
<evidence type="ECO:0000256" key="1">
    <source>
        <dbReference type="SAM" id="MobiDB-lite"/>
    </source>
</evidence>
<reference evidence="3 4" key="1">
    <citation type="submission" date="2022-08" db="EMBL/GenBank/DDBJ databases">
        <authorList>
            <person name="Zeman M."/>
            <person name="Kubasova T."/>
        </authorList>
    </citation>
    <scope>NUCLEOTIDE SEQUENCE [LARGE SCALE GENOMIC DNA]</scope>
    <source>
        <strain evidence="3 4">ET62</strain>
    </source>
</reference>